<evidence type="ECO:0000256" key="1">
    <source>
        <dbReference type="SAM" id="SignalP"/>
    </source>
</evidence>
<name>A0A261RFE3_9BORD</name>
<evidence type="ECO:0000313" key="2">
    <source>
        <dbReference type="EMBL" id="OZI23756.1"/>
    </source>
</evidence>
<keyword evidence="3" id="KW-1185">Reference proteome</keyword>
<dbReference type="Proteomes" id="UP000216857">
    <property type="component" value="Unassembled WGS sequence"/>
</dbReference>
<proteinExistence type="predicted"/>
<reference evidence="2" key="1">
    <citation type="submission" date="2017-05" db="EMBL/GenBank/DDBJ databases">
        <title>Complete and WGS of Bordetella genogroups.</title>
        <authorList>
            <person name="Spilker T."/>
            <person name="Lipuma J."/>
        </authorList>
    </citation>
    <scope>NUCLEOTIDE SEQUENCE</scope>
    <source>
        <strain evidence="2">AU21707</strain>
    </source>
</reference>
<organism evidence="2 3">
    <name type="scientific">Bordetella genomosp. 9</name>
    <dbReference type="NCBI Taxonomy" id="1416803"/>
    <lineage>
        <taxon>Bacteria</taxon>
        <taxon>Pseudomonadati</taxon>
        <taxon>Pseudomonadota</taxon>
        <taxon>Betaproteobacteria</taxon>
        <taxon>Burkholderiales</taxon>
        <taxon>Alcaligenaceae</taxon>
        <taxon>Bordetella</taxon>
    </lineage>
</organism>
<dbReference type="RefSeq" id="WP_094846717.1">
    <property type="nucleotide sequence ID" value="NZ_NEVJ01000002.1"/>
</dbReference>
<evidence type="ECO:0000313" key="3">
    <source>
        <dbReference type="Proteomes" id="UP000216857"/>
    </source>
</evidence>
<feature type="chain" id="PRO_5013283383" evidence="1">
    <location>
        <begin position="19"/>
        <end position="266"/>
    </location>
</feature>
<gene>
    <name evidence="2" type="ORF">CAL26_10015</name>
</gene>
<comment type="caution">
    <text evidence="2">The sequence shown here is derived from an EMBL/GenBank/DDBJ whole genome shotgun (WGS) entry which is preliminary data.</text>
</comment>
<keyword evidence="1" id="KW-0732">Signal</keyword>
<accession>A0A261RFE3</accession>
<sequence length="266" mass="25822">MKRLFIAAGIIFAATAGAATLVPSSLIQWVAPVSIPSPNLTGTPTAPTAAGTDASTQIATTAFVAGNFAKKGANTDITSLNAPALGAATATTAAAGDNTTKVATTAYVRGVYAAPPAIGSTTPAAGSFTTLSASGNATVTGTLTVNGNPGWTAYTPTLAAQSGTFTSATANGAYYKVGGLVFYRALVQITTVGTASGAVLVGLPFTSNSGTASGPLALSGRDNSTGKALVGTFSAGATAATVLNYDNTSPVVAGAQMIISGTMVAN</sequence>
<dbReference type="AlphaFoldDB" id="A0A261RFE3"/>
<protein>
    <submittedName>
        <fullName evidence="2">Uncharacterized protein</fullName>
    </submittedName>
</protein>
<dbReference type="EMBL" id="NEVJ01000002">
    <property type="protein sequence ID" value="OZI23756.1"/>
    <property type="molecule type" value="Genomic_DNA"/>
</dbReference>
<feature type="signal peptide" evidence="1">
    <location>
        <begin position="1"/>
        <end position="18"/>
    </location>
</feature>